<sequence length="351" mass="40073">MVESDLIVNEREPNASLLLSYIKGRASASERKQVEEWMAENEENEQVVLQLGRIYFAQRTHQRIASRDPHAAFESMQKRKKGRQVKMWIQRIAVAAACLTGVVFVTKYISKAQKPAQQISQLITVEANPGMRTHIHLPDGTTAYLNSNSTLTYTIPFDEKERSVALKGEAYFKVSHNAEQPFVVSVADDNMHIRVLGTEFNVQAYQDEENIQTTLVEGSVKLLYKNESGKIVEQSLKPSEKADFNHLSKNMMVKTVDTEYDTAWMDGRLVFKDTPLPEVLKKLSHFYNVKFEVTDPIIKGYNFTGTFSNRQLSQILDYLKISSNINYTINQSEKDDSEGVKYTTIVLRKRS</sequence>
<dbReference type="Pfam" id="PF16344">
    <property type="entry name" value="FecR_C"/>
    <property type="match status" value="1"/>
</dbReference>
<dbReference type="Pfam" id="PF04773">
    <property type="entry name" value="FecR"/>
    <property type="match status" value="1"/>
</dbReference>
<dbReference type="GO" id="GO:0016989">
    <property type="term" value="F:sigma factor antagonist activity"/>
    <property type="evidence" value="ECO:0007669"/>
    <property type="project" value="TreeGrafter"/>
</dbReference>
<evidence type="ECO:0000313" key="4">
    <source>
        <dbReference type="EMBL" id="SKB62862.1"/>
    </source>
</evidence>
<dbReference type="FunFam" id="2.60.120.1440:FF:000001">
    <property type="entry name" value="Putative anti-sigma factor"/>
    <property type="match status" value="1"/>
</dbReference>
<feature type="domain" description="FecR protein" evidence="2">
    <location>
        <begin position="124"/>
        <end position="221"/>
    </location>
</feature>
<dbReference type="InterPro" id="IPR032508">
    <property type="entry name" value="FecR_C"/>
</dbReference>
<evidence type="ECO:0000313" key="5">
    <source>
        <dbReference type="Proteomes" id="UP000190852"/>
    </source>
</evidence>
<keyword evidence="1" id="KW-0472">Membrane</keyword>
<proteinExistence type="predicted"/>
<dbReference type="Gene3D" id="2.60.120.1440">
    <property type="match status" value="1"/>
</dbReference>
<feature type="transmembrane region" description="Helical" evidence="1">
    <location>
        <begin position="88"/>
        <end position="109"/>
    </location>
</feature>
<dbReference type="RefSeq" id="WP_079683583.1">
    <property type="nucleotide sequence ID" value="NZ_FUYQ01000014.1"/>
</dbReference>
<reference evidence="5" key="1">
    <citation type="submission" date="2017-02" db="EMBL/GenBank/DDBJ databases">
        <authorList>
            <person name="Varghese N."/>
            <person name="Submissions S."/>
        </authorList>
    </citation>
    <scope>NUCLEOTIDE SEQUENCE [LARGE SCALE GENOMIC DNA]</scope>
    <source>
        <strain evidence="5">DSM 24967</strain>
    </source>
</reference>
<evidence type="ECO:0000256" key="1">
    <source>
        <dbReference type="SAM" id="Phobius"/>
    </source>
</evidence>
<gene>
    <name evidence="4" type="ORF">SAMN05660349_02080</name>
</gene>
<protein>
    <submittedName>
        <fullName evidence="4">FecR family protein</fullName>
    </submittedName>
</protein>
<name>A0A1T5CTQ6_9BACT</name>
<dbReference type="Gene3D" id="3.55.50.30">
    <property type="match status" value="1"/>
</dbReference>
<dbReference type="AlphaFoldDB" id="A0A1T5CTQ6"/>
<feature type="domain" description="Protein FecR C-terminal" evidence="3">
    <location>
        <begin position="268"/>
        <end position="331"/>
    </location>
</feature>
<dbReference type="Proteomes" id="UP000190852">
    <property type="component" value="Unassembled WGS sequence"/>
</dbReference>
<accession>A0A1T5CTQ6</accession>
<dbReference type="PANTHER" id="PTHR30273:SF2">
    <property type="entry name" value="PROTEIN FECR"/>
    <property type="match status" value="1"/>
</dbReference>
<dbReference type="PANTHER" id="PTHR30273">
    <property type="entry name" value="PERIPLASMIC SIGNAL SENSOR AND SIGMA FACTOR ACTIVATOR FECR-RELATED"/>
    <property type="match status" value="1"/>
</dbReference>
<organism evidence="4 5">
    <name type="scientific">Parabacteroides chartae</name>
    <dbReference type="NCBI Taxonomy" id="1037355"/>
    <lineage>
        <taxon>Bacteria</taxon>
        <taxon>Pseudomonadati</taxon>
        <taxon>Bacteroidota</taxon>
        <taxon>Bacteroidia</taxon>
        <taxon>Bacteroidales</taxon>
        <taxon>Tannerellaceae</taxon>
        <taxon>Parabacteroides</taxon>
    </lineage>
</organism>
<evidence type="ECO:0000259" key="3">
    <source>
        <dbReference type="Pfam" id="PF16344"/>
    </source>
</evidence>
<dbReference type="PIRSF" id="PIRSF018266">
    <property type="entry name" value="FecR"/>
    <property type="match status" value="1"/>
</dbReference>
<keyword evidence="1" id="KW-1133">Transmembrane helix</keyword>
<keyword evidence="5" id="KW-1185">Reference proteome</keyword>
<keyword evidence="1" id="KW-0812">Transmembrane</keyword>
<evidence type="ECO:0000259" key="2">
    <source>
        <dbReference type="Pfam" id="PF04773"/>
    </source>
</evidence>
<dbReference type="InterPro" id="IPR006860">
    <property type="entry name" value="FecR"/>
</dbReference>
<dbReference type="InterPro" id="IPR012373">
    <property type="entry name" value="Ferrdict_sens_TM"/>
</dbReference>
<dbReference type="EMBL" id="FUYQ01000014">
    <property type="protein sequence ID" value="SKB62862.1"/>
    <property type="molecule type" value="Genomic_DNA"/>
</dbReference>